<dbReference type="Proteomes" id="UP000886667">
    <property type="component" value="Unassembled WGS sequence"/>
</dbReference>
<comment type="caution">
    <text evidence="1">The sequence shown here is derived from an EMBL/GenBank/DDBJ whole genome shotgun (WGS) entry which is preliminary data.</text>
</comment>
<accession>A0A9E4N5W1</accession>
<dbReference type="AlphaFoldDB" id="A0A9E4N5W1"/>
<protein>
    <submittedName>
        <fullName evidence="1">Uncharacterized protein</fullName>
    </submittedName>
</protein>
<organism evidence="1 2">
    <name type="scientific">Candidatus Thiodiazotropha taylori</name>
    <dbReference type="NCBI Taxonomy" id="2792791"/>
    <lineage>
        <taxon>Bacteria</taxon>
        <taxon>Pseudomonadati</taxon>
        <taxon>Pseudomonadota</taxon>
        <taxon>Gammaproteobacteria</taxon>
        <taxon>Chromatiales</taxon>
        <taxon>Sedimenticolaceae</taxon>
        <taxon>Candidatus Thiodiazotropha</taxon>
    </lineage>
</organism>
<dbReference type="EMBL" id="JAEPCM010000606">
    <property type="protein sequence ID" value="MCG7948053.1"/>
    <property type="molecule type" value="Genomic_DNA"/>
</dbReference>
<evidence type="ECO:0000313" key="1">
    <source>
        <dbReference type="EMBL" id="MCG7948053.1"/>
    </source>
</evidence>
<gene>
    <name evidence="1" type="ORF">JAZ07_17045</name>
</gene>
<evidence type="ECO:0000313" key="2">
    <source>
        <dbReference type="Proteomes" id="UP000886667"/>
    </source>
</evidence>
<name>A0A9E4N5W1_9GAMM</name>
<proteinExistence type="predicted"/>
<sequence>MLADRALSTGQKALHFHKYNSPNSLAFRCRLAFFEQLLGETYPGYGSRTSRLRYLEQDARNADYQIIEVAPEEYR</sequence>
<reference evidence="1" key="1">
    <citation type="journal article" date="2021" name="Proc. Natl. Acad. Sci. U.S.A.">
        <title>Global biogeography of chemosynthetic symbionts reveals both localized and globally distributed symbiont groups. .</title>
        <authorList>
            <person name="Osvatic J.T."/>
            <person name="Wilkins L.G.E."/>
            <person name="Leibrecht L."/>
            <person name="Leray M."/>
            <person name="Zauner S."/>
            <person name="Polzin J."/>
            <person name="Camacho Y."/>
            <person name="Gros O."/>
            <person name="van Gils J.A."/>
            <person name="Eisen J.A."/>
            <person name="Petersen J.M."/>
            <person name="Yuen B."/>
        </authorList>
    </citation>
    <scope>NUCLEOTIDE SEQUENCE</scope>
    <source>
        <strain evidence="1">MAGclacostrist064TRANS</strain>
    </source>
</reference>